<dbReference type="AlphaFoldDB" id="A0ABD5MN07"/>
<dbReference type="InterPro" id="IPR058483">
    <property type="entry name" value="DUF8170"/>
</dbReference>
<dbReference type="Proteomes" id="UP001589595">
    <property type="component" value="Unassembled WGS sequence"/>
</dbReference>
<keyword evidence="2" id="KW-1185">Reference proteome</keyword>
<dbReference type="Pfam" id="PF26508">
    <property type="entry name" value="DUF8170"/>
    <property type="match status" value="1"/>
</dbReference>
<comment type="caution">
    <text evidence="1">The sequence shown here is derived from an EMBL/GenBank/DDBJ whole genome shotgun (WGS) entry which is preliminary data.</text>
</comment>
<name>A0ABD5MN07_9EURY</name>
<organism evidence="1 2">
    <name type="scientific">Halobaculum roseum</name>
    <dbReference type="NCBI Taxonomy" id="2175149"/>
    <lineage>
        <taxon>Archaea</taxon>
        <taxon>Methanobacteriati</taxon>
        <taxon>Methanobacteriota</taxon>
        <taxon>Stenosarchaea group</taxon>
        <taxon>Halobacteria</taxon>
        <taxon>Halobacteriales</taxon>
        <taxon>Haloferacaceae</taxon>
        <taxon>Halobaculum</taxon>
    </lineage>
</organism>
<dbReference type="GeneID" id="67876391"/>
<accession>A0ABD5MN07</accession>
<evidence type="ECO:0000313" key="2">
    <source>
        <dbReference type="Proteomes" id="UP001589595"/>
    </source>
</evidence>
<gene>
    <name evidence="1" type="ORF">ACFFOL_08525</name>
</gene>
<proteinExistence type="predicted"/>
<dbReference type="EMBL" id="JBHMAJ010000006">
    <property type="protein sequence ID" value="MFB9824214.1"/>
    <property type="molecule type" value="Genomic_DNA"/>
</dbReference>
<evidence type="ECO:0000313" key="1">
    <source>
        <dbReference type="EMBL" id="MFB9824214.1"/>
    </source>
</evidence>
<sequence>MDSGERSGDEDDWERAQIPDADEIMDGIESISLTPTEHQRIKDLLNGERLNRIKRFDRRYLVVGAGGDTAAAERRMIVYDLLDERTDPPAIATRLEDFGLTPEDIRLWGRVFDILCGEATHIVGVLEDFDGGYVWELGLLFAPEYRQKVWILKRAYESEQEERRRYENGMAASHVELLLTGEQSVEWVDVEDLKAATNKIP</sequence>
<protein>
    <submittedName>
        <fullName evidence="1">Uncharacterized protein</fullName>
    </submittedName>
</protein>
<dbReference type="RefSeq" id="WP_225935175.1">
    <property type="nucleotide sequence ID" value="NZ_CP082286.1"/>
</dbReference>
<reference evidence="1" key="1">
    <citation type="submission" date="2024-09" db="EMBL/GenBank/DDBJ databases">
        <authorList>
            <person name="Sun Q."/>
        </authorList>
    </citation>
    <scope>NUCLEOTIDE SEQUENCE [LARGE SCALE GENOMIC DNA]</scope>
    <source>
        <strain evidence="1">JCM 31273</strain>
    </source>
</reference>